<evidence type="ECO:0000313" key="2">
    <source>
        <dbReference type="EMBL" id="GGC98457.1"/>
    </source>
</evidence>
<dbReference type="EMBL" id="BMJI01000022">
    <property type="protein sequence ID" value="GGC98457.1"/>
    <property type="molecule type" value="Genomic_DNA"/>
</dbReference>
<evidence type="ECO:0000256" key="1">
    <source>
        <dbReference type="SAM" id="MobiDB-lite"/>
    </source>
</evidence>
<gene>
    <name evidence="2" type="ORF">GCM10011512_26730</name>
</gene>
<reference evidence="3" key="1">
    <citation type="journal article" date="2019" name="Int. J. Syst. Evol. Microbiol.">
        <title>The Global Catalogue of Microorganisms (GCM) 10K type strain sequencing project: providing services to taxonomists for standard genome sequencing and annotation.</title>
        <authorList>
            <consortium name="The Broad Institute Genomics Platform"/>
            <consortium name="The Broad Institute Genome Sequencing Center for Infectious Disease"/>
            <person name="Wu L."/>
            <person name="Ma J."/>
        </authorList>
    </citation>
    <scope>NUCLEOTIDE SEQUENCE [LARGE SCALE GENOMIC DNA]</scope>
    <source>
        <strain evidence="3">CGMCC 1.15480</strain>
    </source>
</reference>
<evidence type="ECO:0008006" key="4">
    <source>
        <dbReference type="Google" id="ProtNLM"/>
    </source>
</evidence>
<accession>A0ABQ1PJP0</accession>
<dbReference type="InterPro" id="IPR007423">
    <property type="entry name" value="Sel_put"/>
</dbReference>
<organism evidence="2 3">
    <name type="scientific">Tersicoccus solisilvae</name>
    <dbReference type="NCBI Taxonomy" id="1882339"/>
    <lineage>
        <taxon>Bacteria</taxon>
        <taxon>Bacillati</taxon>
        <taxon>Actinomycetota</taxon>
        <taxon>Actinomycetes</taxon>
        <taxon>Micrococcales</taxon>
        <taxon>Micrococcaceae</taxon>
        <taxon>Tersicoccus</taxon>
    </lineage>
</organism>
<dbReference type="Proteomes" id="UP000597761">
    <property type="component" value="Unassembled WGS sequence"/>
</dbReference>
<feature type="region of interest" description="Disordered" evidence="1">
    <location>
        <begin position="1"/>
        <end position="25"/>
    </location>
</feature>
<protein>
    <recommendedName>
        <fullName evidence="4">YbdD/YjiX family protein</fullName>
    </recommendedName>
</protein>
<name>A0ABQ1PJP0_9MICC</name>
<keyword evidence="3" id="KW-1185">Reference proteome</keyword>
<comment type="caution">
    <text evidence="2">The sequence shown here is derived from an EMBL/GenBank/DDBJ whole genome shotgun (WGS) entry which is preliminary data.</text>
</comment>
<sequence length="84" mass="9579">MSFPPVPYSSTGGAAGRPAGSTRRPRGWWASVRWYVRGVLGEDAYDAYVAHRRATHPGQPVLTEREYWRARTDWQEKNPQGRCC</sequence>
<dbReference type="RefSeq" id="WP_188668918.1">
    <property type="nucleotide sequence ID" value="NZ_BMJI01000022.1"/>
</dbReference>
<proteinExistence type="predicted"/>
<dbReference type="Pfam" id="PF04328">
    <property type="entry name" value="Sel_put"/>
    <property type="match status" value="1"/>
</dbReference>
<evidence type="ECO:0000313" key="3">
    <source>
        <dbReference type="Proteomes" id="UP000597761"/>
    </source>
</evidence>